<feature type="transmembrane region" description="Helical" evidence="1">
    <location>
        <begin position="138"/>
        <end position="159"/>
    </location>
</feature>
<dbReference type="Proteomes" id="UP000306229">
    <property type="component" value="Chromosome"/>
</dbReference>
<feature type="transmembrane region" description="Helical" evidence="1">
    <location>
        <begin position="26"/>
        <end position="47"/>
    </location>
</feature>
<keyword evidence="3" id="KW-1185">Reference proteome</keyword>
<accession>A0A5B7TR10</accession>
<proteinExistence type="predicted"/>
<evidence type="ECO:0008006" key="4">
    <source>
        <dbReference type="Google" id="ProtNLM"/>
    </source>
</evidence>
<sequence>MSILLQSSMGLEYIDAVFTTIKASEFSQYTITGMKTLAVLFFLVNILKKYNEGVATKEGYTWGLTPAELAKNFAIVILVIFSTQLLGVFDSILVTIEGQYADTAPALLPLQLQDIDIETDVGIIDAAKKAMALLYEALVTPFFGLRIFSFIIAVFLWLLDLFIYPLFLAERFFLLGIMQAFFPLVISLAVFEKFRDLAYNFFKLYAGVYMLVPAFFLVNVFVNSIYTEINTNFWNNLFGTDWGEQYFAPLIEFGSIGFIVLLKFKLYRRATTFTLKLFTA</sequence>
<protein>
    <recommendedName>
        <fullName evidence="4">Type IV secretion system protein</fullName>
    </recommendedName>
</protein>
<keyword evidence="1" id="KW-0812">Transmembrane</keyword>
<feature type="transmembrane region" description="Helical" evidence="1">
    <location>
        <begin position="246"/>
        <end position="264"/>
    </location>
</feature>
<dbReference type="AlphaFoldDB" id="A0A5B7TR10"/>
<evidence type="ECO:0000313" key="3">
    <source>
        <dbReference type="Proteomes" id="UP000306229"/>
    </source>
</evidence>
<feature type="transmembrane region" description="Helical" evidence="1">
    <location>
        <begin position="171"/>
        <end position="192"/>
    </location>
</feature>
<reference evidence="2 3" key="1">
    <citation type="submission" date="2019-05" db="EMBL/GenBank/DDBJ databases">
        <title>Algicella ahnfeltiae gen. nov., sp. nov., a novel marine bacterium of the family Flavobacteriaceae isolated from a red alga.</title>
        <authorList>
            <person name="Nedashkovskaya O.I."/>
            <person name="Kukhlevskiy A.D."/>
            <person name="Kim S.-G."/>
            <person name="Zhukova N.V."/>
            <person name="Mikhailov V.V."/>
        </authorList>
    </citation>
    <scope>NUCLEOTIDE SEQUENCE [LARGE SCALE GENOMIC DNA]</scope>
    <source>
        <strain evidence="2 3">10Alg115</strain>
    </source>
</reference>
<dbReference type="KEGG" id="fbe:FF125_02655"/>
<organism evidence="2 3">
    <name type="scientific">Aureibaculum algae</name>
    <dbReference type="NCBI Taxonomy" id="2584122"/>
    <lineage>
        <taxon>Bacteria</taxon>
        <taxon>Pseudomonadati</taxon>
        <taxon>Bacteroidota</taxon>
        <taxon>Flavobacteriia</taxon>
        <taxon>Flavobacteriales</taxon>
        <taxon>Flavobacteriaceae</taxon>
        <taxon>Aureibaculum</taxon>
    </lineage>
</organism>
<keyword evidence="1" id="KW-1133">Transmembrane helix</keyword>
<evidence type="ECO:0000256" key="1">
    <source>
        <dbReference type="SAM" id="Phobius"/>
    </source>
</evidence>
<name>A0A5B7TR10_9FLAO</name>
<evidence type="ECO:0000313" key="2">
    <source>
        <dbReference type="EMBL" id="QCX37387.1"/>
    </source>
</evidence>
<keyword evidence="1" id="KW-0472">Membrane</keyword>
<feature type="transmembrane region" description="Helical" evidence="1">
    <location>
        <begin position="204"/>
        <end position="226"/>
    </location>
</feature>
<dbReference type="RefSeq" id="WP_138948325.1">
    <property type="nucleotide sequence ID" value="NZ_CP040749.1"/>
</dbReference>
<dbReference type="EMBL" id="CP040749">
    <property type="protein sequence ID" value="QCX37387.1"/>
    <property type="molecule type" value="Genomic_DNA"/>
</dbReference>
<gene>
    <name evidence="2" type="ORF">FF125_02655</name>
</gene>
<dbReference type="OrthoDB" id="1412293at2"/>